<dbReference type="SUPFAM" id="SSF55874">
    <property type="entry name" value="ATPase domain of HSP90 chaperone/DNA topoisomerase II/histidine kinase"/>
    <property type="match status" value="1"/>
</dbReference>
<dbReference type="Gene3D" id="3.30.565.10">
    <property type="entry name" value="Histidine kinase-like ATPase, C-terminal domain"/>
    <property type="match status" value="1"/>
</dbReference>
<evidence type="ECO:0000256" key="11">
    <source>
        <dbReference type="SAM" id="Phobius"/>
    </source>
</evidence>
<accession>A0ABU1ARP7</accession>
<evidence type="ECO:0000256" key="8">
    <source>
        <dbReference type="ARBA" id="ARBA00022989"/>
    </source>
</evidence>
<dbReference type="CDD" id="cd06225">
    <property type="entry name" value="HAMP"/>
    <property type="match status" value="1"/>
</dbReference>
<dbReference type="PROSITE" id="PS50222">
    <property type="entry name" value="EF_HAND_2"/>
    <property type="match status" value="1"/>
</dbReference>
<dbReference type="EMBL" id="JARXHW010000006">
    <property type="protein sequence ID" value="MDQ8206718.1"/>
    <property type="molecule type" value="Genomic_DNA"/>
</dbReference>
<dbReference type="InterPro" id="IPR003594">
    <property type="entry name" value="HATPase_dom"/>
</dbReference>
<dbReference type="PRINTS" id="PR00344">
    <property type="entry name" value="BCTRLSENSOR"/>
</dbReference>
<evidence type="ECO:0000256" key="7">
    <source>
        <dbReference type="ARBA" id="ARBA00022777"/>
    </source>
</evidence>
<dbReference type="InterPro" id="IPR036890">
    <property type="entry name" value="HATPase_C_sf"/>
</dbReference>
<dbReference type="EC" id="2.7.13.3" evidence="3"/>
<comment type="catalytic activity">
    <reaction evidence="1">
        <text>ATP + protein L-histidine = ADP + protein N-phospho-L-histidine.</text>
        <dbReference type="EC" id="2.7.13.3"/>
    </reaction>
</comment>
<keyword evidence="15" id="KW-0067">ATP-binding</keyword>
<evidence type="ECO:0000256" key="3">
    <source>
        <dbReference type="ARBA" id="ARBA00012438"/>
    </source>
</evidence>
<dbReference type="PROSITE" id="PS00018">
    <property type="entry name" value="EF_HAND_1"/>
    <property type="match status" value="2"/>
</dbReference>
<keyword evidence="4" id="KW-0597">Phosphoprotein</keyword>
<proteinExistence type="predicted"/>
<dbReference type="Pfam" id="PF00672">
    <property type="entry name" value="HAMP"/>
    <property type="match status" value="1"/>
</dbReference>
<evidence type="ECO:0000313" key="16">
    <source>
        <dbReference type="Proteomes" id="UP001225316"/>
    </source>
</evidence>
<keyword evidence="16" id="KW-1185">Reference proteome</keyword>
<name>A0ABU1ARP7_9BACT</name>
<evidence type="ECO:0000256" key="10">
    <source>
        <dbReference type="ARBA" id="ARBA00023136"/>
    </source>
</evidence>
<keyword evidence="10 11" id="KW-0472">Membrane</keyword>
<dbReference type="InterPro" id="IPR003661">
    <property type="entry name" value="HisK_dim/P_dom"/>
</dbReference>
<dbReference type="InterPro" id="IPR050428">
    <property type="entry name" value="TCS_sensor_his_kinase"/>
</dbReference>
<dbReference type="RefSeq" id="WP_308948831.1">
    <property type="nucleotide sequence ID" value="NZ_JARXHW010000006.1"/>
</dbReference>
<dbReference type="PANTHER" id="PTHR45436:SF5">
    <property type="entry name" value="SENSOR HISTIDINE KINASE TRCS"/>
    <property type="match status" value="1"/>
</dbReference>
<keyword evidence="5" id="KW-0808">Transferase</keyword>
<evidence type="ECO:0000313" key="15">
    <source>
        <dbReference type="EMBL" id="MDQ8206718.1"/>
    </source>
</evidence>
<dbReference type="SUPFAM" id="SSF47384">
    <property type="entry name" value="Homodimeric domain of signal transducing histidine kinase"/>
    <property type="match status" value="1"/>
</dbReference>
<keyword evidence="6 11" id="KW-0812">Transmembrane</keyword>
<dbReference type="Gene3D" id="6.10.340.10">
    <property type="match status" value="1"/>
</dbReference>
<feature type="domain" description="Histidine kinase" evidence="12">
    <location>
        <begin position="317"/>
        <end position="529"/>
    </location>
</feature>
<dbReference type="InterPro" id="IPR036097">
    <property type="entry name" value="HisK_dim/P_sf"/>
</dbReference>
<dbReference type="CDD" id="cd00082">
    <property type="entry name" value="HisKA"/>
    <property type="match status" value="1"/>
</dbReference>
<keyword evidence="9" id="KW-0902">Two-component regulatory system</keyword>
<dbReference type="SMART" id="SM00304">
    <property type="entry name" value="HAMP"/>
    <property type="match status" value="1"/>
</dbReference>
<keyword evidence="15" id="KW-0547">Nucleotide-binding</keyword>
<dbReference type="PANTHER" id="PTHR45436">
    <property type="entry name" value="SENSOR HISTIDINE KINASE YKOH"/>
    <property type="match status" value="1"/>
</dbReference>
<dbReference type="SUPFAM" id="SSF158472">
    <property type="entry name" value="HAMP domain-like"/>
    <property type="match status" value="1"/>
</dbReference>
<protein>
    <recommendedName>
        <fullName evidence="3">histidine kinase</fullName>
        <ecNumber evidence="3">2.7.13.3</ecNumber>
    </recommendedName>
</protein>
<dbReference type="SMART" id="SM00388">
    <property type="entry name" value="HisKA"/>
    <property type="match status" value="1"/>
</dbReference>
<dbReference type="PROSITE" id="PS50109">
    <property type="entry name" value="HIS_KIN"/>
    <property type="match status" value="1"/>
</dbReference>
<dbReference type="Pfam" id="PF00512">
    <property type="entry name" value="HisKA"/>
    <property type="match status" value="1"/>
</dbReference>
<dbReference type="SMART" id="SM00387">
    <property type="entry name" value="HATPase_c"/>
    <property type="match status" value="1"/>
</dbReference>
<dbReference type="InterPro" id="IPR003660">
    <property type="entry name" value="HAMP_dom"/>
</dbReference>
<reference evidence="15 16" key="1">
    <citation type="submission" date="2023-04" db="EMBL/GenBank/DDBJ databases">
        <title>A novel bacteria isolated from coastal sediment.</title>
        <authorList>
            <person name="Liu X.-J."/>
            <person name="Du Z.-J."/>
        </authorList>
    </citation>
    <scope>NUCLEOTIDE SEQUENCE [LARGE SCALE GENOMIC DNA]</scope>
    <source>
        <strain evidence="15 16">SDUM461003</strain>
    </source>
</reference>
<organism evidence="15 16">
    <name type="scientific">Thalassobacterium maritimum</name>
    <dbReference type="NCBI Taxonomy" id="3041265"/>
    <lineage>
        <taxon>Bacteria</taxon>
        <taxon>Pseudomonadati</taxon>
        <taxon>Verrucomicrobiota</taxon>
        <taxon>Opitutia</taxon>
        <taxon>Puniceicoccales</taxon>
        <taxon>Coraliomargaritaceae</taxon>
        <taxon>Thalassobacterium</taxon>
    </lineage>
</organism>
<sequence length="531" mass="58907">MRHSFKFKIALTSLLVTGTLLVSFGGLFFASAYHTGIDGMDQEIRTLAESSLRGSRPHNFWQNFEKSLQFIYGDDADGRMALLVVNGAQQVSFQSDNAPAELIKLAEGVLEQPLVLSEEKMVRPIGSGIIRRLDRDQDGVISLQEFDGPVVEFELLDSDQDGWLNSEELAPLAEARLPPRRREPPVIVEAGFKTLYSKSQSGNWRVGLFISDHQTVVLAMNMQVFYRDLNSLRTVFFLAVPIGLILLSFVGWFLADRAMRPVSIIADTAEGITAKGLDRRIPMVGRDIELQRLVSVFNQMLDRLEKGYQQAVRFSADAAHELQTPLTILQGELDNAIQSAEAGSQEQQRYGMLMEELSHLKSVVQKLLLLAHADEGRLKLNSQRLELSELIRSAAEDLEVMAPALQVDIFLIEPSFVCGDLALLNQAVRNMISNAAKYTVSGGAVCFRLERQGTQLCFTLTNTAPPIPEEDCPLLFKRFHRVEKSRTTAGSGLGLSLAREIARAHEGDLILNDYCQGQVSFSLILPASEAV</sequence>
<keyword evidence="8 11" id="KW-1133">Transmembrane helix</keyword>
<comment type="caution">
    <text evidence="15">The sequence shown here is derived from an EMBL/GenBank/DDBJ whole genome shotgun (WGS) entry which is preliminary data.</text>
</comment>
<evidence type="ECO:0000256" key="4">
    <source>
        <dbReference type="ARBA" id="ARBA00022553"/>
    </source>
</evidence>
<feature type="domain" description="HAMP" evidence="14">
    <location>
        <begin position="256"/>
        <end position="309"/>
    </location>
</feature>
<dbReference type="InterPro" id="IPR004358">
    <property type="entry name" value="Sig_transdc_His_kin-like_C"/>
</dbReference>
<evidence type="ECO:0000259" key="12">
    <source>
        <dbReference type="PROSITE" id="PS50109"/>
    </source>
</evidence>
<evidence type="ECO:0000256" key="6">
    <source>
        <dbReference type="ARBA" id="ARBA00022692"/>
    </source>
</evidence>
<gene>
    <name evidence="15" type="ORF">QEH52_04305</name>
</gene>
<evidence type="ECO:0000259" key="14">
    <source>
        <dbReference type="PROSITE" id="PS50885"/>
    </source>
</evidence>
<dbReference type="Proteomes" id="UP001225316">
    <property type="component" value="Unassembled WGS sequence"/>
</dbReference>
<keyword evidence="7" id="KW-0418">Kinase</keyword>
<dbReference type="PROSITE" id="PS50885">
    <property type="entry name" value="HAMP"/>
    <property type="match status" value="1"/>
</dbReference>
<dbReference type="InterPro" id="IPR002048">
    <property type="entry name" value="EF_hand_dom"/>
</dbReference>
<dbReference type="Gene3D" id="1.10.238.10">
    <property type="entry name" value="EF-hand"/>
    <property type="match status" value="1"/>
</dbReference>
<dbReference type="InterPro" id="IPR005467">
    <property type="entry name" value="His_kinase_dom"/>
</dbReference>
<evidence type="ECO:0000259" key="13">
    <source>
        <dbReference type="PROSITE" id="PS50222"/>
    </source>
</evidence>
<evidence type="ECO:0000256" key="1">
    <source>
        <dbReference type="ARBA" id="ARBA00000085"/>
    </source>
</evidence>
<feature type="transmembrane region" description="Helical" evidence="11">
    <location>
        <begin position="235"/>
        <end position="255"/>
    </location>
</feature>
<evidence type="ECO:0000256" key="5">
    <source>
        <dbReference type="ARBA" id="ARBA00022679"/>
    </source>
</evidence>
<evidence type="ECO:0000256" key="9">
    <source>
        <dbReference type="ARBA" id="ARBA00023012"/>
    </source>
</evidence>
<dbReference type="InterPro" id="IPR011992">
    <property type="entry name" value="EF-hand-dom_pair"/>
</dbReference>
<dbReference type="SUPFAM" id="SSF47473">
    <property type="entry name" value="EF-hand"/>
    <property type="match status" value="1"/>
</dbReference>
<evidence type="ECO:0000256" key="2">
    <source>
        <dbReference type="ARBA" id="ARBA00004370"/>
    </source>
</evidence>
<dbReference type="InterPro" id="IPR018247">
    <property type="entry name" value="EF_Hand_1_Ca_BS"/>
</dbReference>
<feature type="domain" description="EF-hand" evidence="13">
    <location>
        <begin position="129"/>
        <end position="156"/>
    </location>
</feature>
<dbReference type="Gene3D" id="1.10.287.130">
    <property type="match status" value="1"/>
</dbReference>
<dbReference type="Pfam" id="PF02518">
    <property type="entry name" value="HATPase_c"/>
    <property type="match status" value="1"/>
</dbReference>
<comment type="subcellular location">
    <subcellularLocation>
        <location evidence="2">Membrane</location>
    </subcellularLocation>
</comment>
<dbReference type="GO" id="GO:0005524">
    <property type="term" value="F:ATP binding"/>
    <property type="evidence" value="ECO:0007669"/>
    <property type="project" value="UniProtKB-KW"/>
</dbReference>